<keyword evidence="4 7" id="KW-0238">DNA-binding</keyword>
<dbReference type="GO" id="GO:0005829">
    <property type="term" value="C:cytosol"/>
    <property type="evidence" value="ECO:0007669"/>
    <property type="project" value="TreeGrafter"/>
</dbReference>
<name>A0A956M369_UNCEI</name>
<dbReference type="InterPro" id="IPR001789">
    <property type="entry name" value="Sig_transdc_resp-reg_receiver"/>
</dbReference>
<evidence type="ECO:0000256" key="2">
    <source>
        <dbReference type="ARBA" id="ARBA00023012"/>
    </source>
</evidence>
<dbReference type="Pfam" id="PF00072">
    <property type="entry name" value="Response_reg"/>
    <property type="match status" value="1"/>
</dbReference>
<evidence type="ECO:0000256" key="3">
    <source>
        <dbReference type="ARBA" id="ARBA00023015"/>
    </source>
</evidence>
<protein>
    <submittedName>
        <fullName evidence="10">Response regulator transcription factor</fullName>
    </submittedName>
</protein>
<accession>A0A956M369</accession>
<dbReference type="GO" id="GO:0000976">
    <property type="term" value="F:transcription cis-regulatory region binding"/>
    <property type="evidence" value="ECO:0007669"/>
    <property type="project" value="TreeGrafter"/>
</dbReference>
<keyword evidence="5" id="KW-0804">Transcription</keyword>
<proteinExistence type="predicted"/>
<dbReference type="SUPFAM" id="SSF46894">
    <property type="entry name" value="C-terminal effector domain of the bipartite response regulators"/>
    <property type="match status" value="1"/>
</dbReference>
<dbReference type="FunFam" id="3.40.50.2300:FF:000001">
    <property type="entry name" value="DNA-binding response regulator PhoB"/>
    <property type="match status" value="1"/>
</dbReference>
<dbReference type="Gene3D" id="6.10.250.690">
    <property type="match status" value="1"/>
</dbReference>
<keyword evidence="3" id="KW-0805">Transcription regulation</keyword>
<dbReference type="InterPro" id="IPR011006">
    <property type="entry name" value="CheY-like_superfamily"/>
</dbReference>
<dbReference type="PANTHER" id="PTHR48111:SF21">
    <property type="entry name" value="DNA-BINDING DUAL MASTER TRANSCRIPTIONAL REGULATOR RPAA"/>
    <property type="match status" value="1"/>
</dbReference>
<dbReference type="Gene3D" id="1.10.10.10">
    <property type="entry name" value="Winged helix-like DNA-binding domain superfamily/Winged helix DNA-binding domain"/>
    <property type="match status" value="1"/>
</dbReference>
<evidence type="ECO:0000259" key="9">
    <source>
        <dbReference type="PROSITE" id="PS51755"/>
    </source>
</evidence>
<dbReference type="SUPFAM" id="SSF52172">
    <property type="entry name" value="CheY-like"/>
    <property type="match status" value="1"/>
</dbReference>
<keyword evidence="2" id="KW-0902">Two-component regulatory system</keyword>
<gene>
    <name evidence="10" type="ORF">KC729_21905</name>
</gene>
<dbReference type="InterPro" id="IPR039420">
    <property type="entry name" value="WalR-like"/>
</dbReference>
<dbReference type="AlphaFoldDB" id="A0A956M369"/>
<dbReference type="PROSITE" id="PS51755">
    <property type="entry name" value="OMPR_PHOB"/>
    <property type="match status" value="1"/>
</dbReference>
<dbReference type="InterPro" id="IPR036388">
    <property type="entry name" value="WH-like_DNA-bd_sf"/>
</dbReference>
<evidence type="ECO:0000313" key="11">
    <source>
        <dbReference type="Proteomes" id="UP000697710"/>
    </source>
</evidence>
<comment type="caution">
    <text evidence="10">The sequence shown here is derived from an EMBL/GenBank/DDBJ whole genome shotgun (WGS) entry which is preliminary data.</text>
</comment>
<dbReference type="GO" id="GO:0006355">
    <property type="term" value="P:regulation of DNA-templated transcription"/>
    <property type="evidence" value="ECO:0007669"/>
    <property type="project" value="InterPro"/>
</dbReference>
<evidence type="ECO:0000256" key="7">
    <source>
        <dbReference type="PROSITE-ProRule" id="PRU01091"/>
    </source>
</evidence>
<feature type="domain" description="OmpR/PhoB-type" evidence="9">
    <location>
        <begin position="136"/>
        <end position="193"/>
    </location>
</feature>
<dbReference type="GO" id="GO:0032993">
    <property type="term" value="C:protein-DNA complex"/>
    <property type="evidence" value="ECO:0007669"/>
    <property type="project" value="TreeGrafter"/>
</dbReference>
<sequence length="193" mass="21682">MKSDGHQPRILVVEDERTLADLLQENLTAEDYEIEVVNDGESGLATARRGSFDLIILDVMLPGIDGFTICERLRSEGNDVPVLFLTAKVSATDRVHGFEVGGDDYLPKPFHLRELLLRVGAILRRNQWYGQATAAGAALEFGENRVDFRSYRGTSWDGREQALTYKEAMILKVLSEREGEVVSRDEILQKVWG</sequence>
<reference evidence="10" key="2">
    <citation type="journal article" date="2021" name="Microbiome">
        <title>Successional dynamics and alternative stable states in a saline activated sludge microbial community over 9 years.</title>
        <authorList>
            <person name="Wang Y."/>
            <person name="Ye J."/>
            <person name="Ju F."/>
            <person name="Liu L."/>
            <person name="Boyd J.A."/>
            <person name="Deng Y."/>
            <person name="Parks D.H."/>
            <person name="Jiang X."/>
            <person name="Yin X."/>
            <person name="Woodcroft B.J."/>
            <person name="Tyson G.W."/>
            <person name="Hugenholtz P."/>
            <person name="Polz M.F."/>
            <person name="Zhang T."/>
        </authorList>
    </citation>
    <scope>NUCLEOTIDE SEQUENCE</scope>
    <source>
        <strain evidence="10">HKST-UBA01</strain>
    </source>
</reference>
<dbReference type="PROSITE" id="PS50110">
    <property type="entry name" value="RESPONSE_REGULATORY"/>
    <property type="match status" value="1"/>
</dbReference>
<feature type="modified residue" description="4-aspartylphosphate" evidence="6">
    <location>
        <position position="58"/>
    </location>
</feature>
<evidence type="ECO:0000256" key="5">
    <source>
        <dbReference type="ARBA" id="ARBA00023163"/>
    </source>
</evidence>
<feature type="domain" description="Response regulatory" evidence="8">
    <location>
        <begin position="9"/>
        <end position="123"/>
    </location>
</feature>
<dbReference type="SMART" id="SM00448">
    <property type="entry name" value="REC"/>
    <property type="match status" value="1"/>
</dbReference>
<dbReference type="Pfam" id="PF00486">
    <property type="entry name" value="Trans_reg_C"/>
    <property type="match status" value="1"/>
</dbReference>
<evidence type="ECO:0000313" key="10">
    <source>
        <dbReference type="EMBL" id="MCA9730351.1"/>
    </source>
</evidence>
<dbReference type="InterPro" id="IPR016032">
    <property type="entry name" value="Sig_transdc_resp-reg_C-effctor"/>
</dbReference>
<evidence type="ECO:0000256" key="6">
    <source>
        <dbReference type="PROSITE-ProRule" id="PRU00169"/>
    </source>
</evidence>
<dbReference type="Proteomes" id="UP000697710">
    <property type="component" value="Unassembled WGS sequence"/>
</dbReference>
<keyword evidence="1 6" id="KW-0597">Phosphoprotein</keyword>
<dbReference type="PANTHER" id="PTHR48111">
    <property type="entry name" value="REGULATOR OF RPOS"/>
    <property type="match status" value="1"/>
</dbReference>
<dbReference type="InterPro" id="IPR001867">
    <property type="entry name" value="OmpR/PhoB-type_DNA-bd"/>
</dbReference>
<feature type="DNA-binding region" description="OmpR/PhoB-type" evidence="7">
    <location>
        <begin position="136"/>
        <end position="193"/>
    </location>
</feature>
<reference evidence="10" key="1">
    <citation type="submission" date="2020-04" db="EMBL/GenBank/DDBJ databases">
        <authorList>
            <person name="Zhang T."/>
        </authorList>
    </citation>
    <scope>NUCLEOTIDE SEQUENCE</scope>
    <source>
        <strain evidence="10">HKST-UBA01</strain>
    </source>
</reference>
<evidence type="ECO:0000256" key="1">
    <source>
        <dbReference type="ARBA" id="ARBA00022553"/>
    </source>
</evidence>
<dbReference type="GO" id="GO:0000156">
    <property type="term" value="F:phosphorelay response regulator activity"/>
    <property type="evidence" value="ECO:0007669"/>
    <property type="project" value="TreeGrafter"/>
</dbReference>
<evidence type="ECO:0000259" key="8">
    <source>
        <dbReference type="PROSITE" id="PS50110"/>
    </source>
</evidence>
<feature type="non-terminal residue" evidence="10">
    <location>
        <position position="193"/>
    </location>
</feature>
<dbReference type="EMBL" id="JAGQHR010001124">
    <property type="protein sequence ID" value="MCA9730351.1"/>
    <property type="molecule type" value="Genomic_DNA"/>
</dbReference>
<organism evidence="10 11">
    <name type="scientific">Eiseniibacteriota bacterium</name>
    <dbReference type="NCBI Taxonomy" id="2212470"/>
    <lineage>
        <taxon>Bacteria</taxon>
        <taxon>Candidatus Eiseniibacteriota</taxon>
    </lineage>
</organism>
<evidence type="ECO:0000256" key="4">
    <source>
        <dbReference type="ARBA" id="ARBA00023125"/>
    </source>
</evidence>
<dbReference type="Gene3D" id="3.40.50.2300">
    <property type="match status" value="1"/>
</dbReference>